<dbReference type="GO" id="GO:0009431">
    <property type="term" value="C:bacterial-type flagellum basal body, MS ring"/>
    <property type="evidence" value="ECO:0007669"/>
    <property type="project" value="InterPro"/>
</dbReference>
<dbReference type="PANTHER" id="PTHR30046:SF0">
    <property type="entry name" value="FLAGELLAR M-RING PROTEIN"/>
    <property type="match status" value="1"/>
</dbReference>
<comment type="function">
    <text evidence="9">The M ring may be actively involved in energy transduction.</text>
</comment>
<keyword evidence="6" id="KW-1133">Transmembrane helix</keyword>
<evidence type="ECO:0000256" key="5">
    <source>
        <dbReference type="ARBA" id="ARBA00022692"/>
    </source>
</evidence>
<evidence type="ECO:0000256" key="2">
    <source>
        <dbReference type="ARBA" id="ARBA00004651"/>
    </source>
</evidence>
<evidence type="ECO:0000259" key="11">
    <source>
        <dbReference type="Pfam" id="PF08345"/>
    </source>
</evidence>
<evidence type="ECO:0000313" key="13">
    <source>
        <dbReference type="Proteomes" id="UP000243416"/>
    </source>
</evidence>
<gene>
    <name evidence="12" type="ORF">ACY05_01845</name>
</gene>
<sequence length="547" mass="58694">MASTAQTATLPFSLETLNQLTPNQKVGGLAAIAFAIALLTGIWMWSKNIEYSVLFSNVSDRDGGQIVATLQQMNVPYKFSEGGGAILVPATRVHDTRLRLASQGLPKGGLVGFEVMETQKLGASQFLEQVNYQRALEGELARSIQTLQAVQAARVHLAIPKQSAFLRDEQKPTASVVLSLYPGRALESAQVAGIVHLVASSVSQLTPNNVSVIDQNGTLVSKNGDPARDNGLDPAQLKYLSDLEQTTTRRIEAILEPIVGAGNVRAQVAADIDFSQVEQMAETYVPNPATNAAIRSQQTSETSNAAAGAALGVPGALSNQPPVPAIAPITSPSVAGQSNAAGAGAESPQVQSRNATINYELDKTIRHTRSSFGAIKRLSVAVVVNHKKSAPDSEGKVKTTPLSAAEMQQVNELVREAMGYNQERGDTLNVANVSFNPVEKETLAEIPLWQNVGLLAMARESVKYVLVAIVALLLWNKMLNPLFRAWTRAAEERRKMLELANQERALEQSASAPRRKYDAKLADARDLAKQDPKVVADVIKGWVSGNE</sequence>
<evidence type="ECO:0000256" key="3">
    <source>
        <dbReference type="ARBA" id="ARBA00007971"/>
    </source>
</evidence>
<comment type="caution">
    <text evidence="12">The sequence shown here is derived from an EMBL/GenBank/DDBJ whole genome shotgun (WGS) entry which is preliminary data.</text>
</comment>
<comment type="subcellular location">
    <subcellularLocation>
        <location evidence="1 9">Bacterial flagellum basal body</location>
    </subcellularLocation>
    <subcellularLocation>
        <location evidence="2">Cell membrane</location>
        <topology evidence="2">Multi-pass membrane protein</topology>
    </subcellularLocation>
</comment>
<feature type="domain" description="Flagellar M-ring C-terminal" evidence="11">
    <location>
        <begin position="255"/>
        <end position="435"/>
    </location>
</feature>
<dbReference type="NCBIfam" id="TIGR00206">
    <property type="entry name" value="fliF"/>
    <property type="match status" value="1"/>
</dbReference>
<dbReference type="EMBL" id="LFZK01000001">
    <property type="protein sequence ID" value="KYC29301.1"/>
    <property type="molecule type" value="Genomic_DNA"/>
</dbReference>
<keyword evidence="12" id="KW-0282">Flagellum</keyword>
<dbReference type="PIRSF" id="PIRSF004862">
    <property type="entry name" value="FliF"/>
    <property type="match status" value="1"/>
</dbReference>
<proteinExistence type="inferred from homology"/>
<dbReference type="InterPro" id="IPR013556">
    <property type="entry name" value="Flag_M-ring_C"/>
</dbReference>
<evidence type="ECO:0000256" key="4">
    <source>
        <dbReference type="ARBA" id="ARBA00022475"/>
    </source>
</evidence>
<accession>A0A656Z977</accession>
<organism evidence="12 13">
    <name type="scientific">Sterolibacterium denitrificans</name>
    <dbReference type="NCBI Taxonomy" id="157592"/>
    <lineage>
        <taxon>Bacteria</taxon>
        <taxon>Pseudomonadati</taxon>
        <taxon>Pseudomonadota</taxon>
        <taxon>Betaproteobacteria</taxon>
        <taxon>Nitrosomonadales</taxon>
        <taxon>Sterolibacteriaceae</taxon>
        <taxon>Sterolibacterium</taxon>
    </lineage>
</organism>
<keyword evidence="7" id="KW-0472">Membrane</keyword>
<dbReference type="InterPro" id="IPR006182">
    <property type="entry name" value="FliF_N_dom"/>
</dbReference>
<keyword evidence="8 9" id="KW-0975">Bacterial flagellum</keyword>
<keyword evidence="12" id="KW-0969">Cilium</keyword>
<dbReference type="InterPro" id="IPR045851">
    <property type="entry name" value="AMP-bd_C_sf"/>
</dbReference>
<evidence type="ECO:0000256" key="6">
    <source>
        <dbReference type="ARBA" id="ARBA00022989"/>
    </source>
</evidence>
<dbReference type="Gene3D" id="3.30.300.30">
    <property type="match status" value="1"/>
</dbReference>
<dbReference type="PANTHER" id="PTHR30046">
    <property type="entry name" value="FLAGELLAR M-RING PROTEIN"/>
    <property type="match status" value="1"/>
</dbReference>
<dbReference type="GO" id="GO:0003774">
    <property type="term" value="F:cytoskeletal motor activity"/>
    <property type="evidence" value="ECO:0007669"/>
    <property type="project" value="InterPro"/>
</dbReference>
<dbReference type="AlphaFoldDB" id="A0A656Z977"/>
<keyword evidence="5" id="KW-0812">Transmembrane</keyword>
<feature type="domain" description="Flagellar M-ring N-terminal" evidence="10">
    <location>
        <begin position="48"/>
        <end position="221"/>
    </location>
</feature>
<reference evidence="12 13" key="1">
    <citation type="journal article" date="2016" name="ISME J.">
        <title>Integrated multi-omics analyses reveal the biochemical mechanisms and phylogenetic relevance of anaerobic androgen biodegradation in the environment.</title>
        <authorList>
            <person name="Yang F.C."/>
            <person name="Chen Y.L."/>
            <person name="Tang S.L."/>
            <person name="Yu C.P."/>
            <person name="Wang P.H."/>
            <person name="Ismail W."/>
            <person name="Wang C.H."/>
            <person name="Ding J.Y."/>
            <person name="Yang C.Y."/>
            <person name="Yang C.Y."/>
            <person name="Chiang Y.R."/>
        </authorList>
    </citation>
    <scope>NUCLEOTIDE SEQUENCE [LARGE SCALE GENOMIC DNA]</scope>
    <source>
        <strain evidence="12 13">DSM 13999</strain>
    </source>
</reference>
<evidence type="ECO:0000256" key="1">
    <source>
        <dbReference type="ARBA" id="ARBA00004117"/>
    </source>
</evidence>
<dbReference type="RefSeq" id="WP_067169998.1">
    <property type="nucleotide sequence ID" value="NZ_LFZK01000001.1"/>
</dbReference>
<dbReference type="OrthoDB" id="8554211at2"/>
<evidence type="ECO:0000256" key="9">
    <source>
        <dbReference type="PIRNR" id="PIRNR004862"/>
    </source>
</evidence>
<keyword evidence="12" id="KW-0966">Cell projection</keyword>
<evidence type="ECO:0000259" key="10">
    <source>
        <dbReference type="Pfam" id="PF01514"/>
    </source>
</evidence>
<evidence type="ECO:0000256" key="8">
    <source>
        <dbReference type="ARBA" id="ARBA00023143"/>
    </source>
</evidence>
<dbReference type="Proteomes" id="UP000243416">
    <property type="component" value="Unassembled WGS sequence"/>
</dbReference>
<evidence type="ECO:0000313" key="12">
    <source>
        <dbReference type="EMBL" id="KYC29301.1"/>
    </source>
</evidence>
<keyword evidence="13" id="KW-1185">Reference proteome</keyword>
<dbReference type="GO" id="GO:0071973">
    <property type="term" value="P:bacterial-type flagellum-dependent cell motility"/>
    <property type="evidence" value="ECO:0007669"/>
    <property type="project" value="InterPro"/>
</dbReference>
<dbReference type="InterPro" id="IPR000067">
    <property type="entry name" value="FlgMring_FliF"/>
</dbReference>
<dbReference type="InterPro" id="IPR043427">
    <property type="entry name" value="YscJ/FliF"/>
</dbReference>
<dbReference type="Pfam" id="PF01514">
    <property type="entry name" value="YscJ_FliF"/>
    <property type="match status" value="1"/>
</dbReference>
<dbReference type="GO" id="GO:0005886">
    <property type="term" value="C:plasma membrane"/>
    <property type="evidence" value="ECO:0007669"/>
    <property type="project" value="UniProtKB-SubCell"/>
</dbReference>
<name>A0A656Z977_9PROT</name>
<comment type="similarity">
    <text evidence="3 9">Belongs to the FliF family.</text>
</comment>
<dbReference type="PRINTS" id="PR01009">
    <property type="entry name" value="FLGMRINGFLIF"/>
</dbReference>
<keyword evidence="4" id="KW-1003">Cell membrane</keyword>
<evidence type="ECO:0000256" key="7">
    <source>
        <dbReference type="ARBA" id="ARBA00023136"/>
    </source>
</evidence>
<dbReference type="Pfam" id="PF08345">
    <property type="entry name" value="YscJ_FliF_C"/>
    <property type="match status" value="1"/>
</dbReference>
<protein>
    <recommendedName>
        <fullName evidence="9">Flagellar M-ring protein</fullName>
    </recommendedName>
</protein>